<accession>A0A410G3U8</accession>
<gene>
    <name evidence="8" type="ORF">EI546_09555</name>
    <name evidence="9" type="ORF">EI546_09600</name>
</gene>
<evidence type="ECO:0000256" key="5">
    <source>
        <dbReference type="PROSITE-ProRule" id="PRU01248"/>
    </source>
</evidence>
<dbReference type="GO" id="GO:0006310">
    <property type="term" value="P:DNA recombination"/>
    <property type="evidence" value="ECO:0007669"/>
    <property type="project" value="UniProtKB-KW"/>
</dbReference>
<dbReference type="InterPro" id="IPR044068">
    <property type="entry name" value="CB"/>
</dbReference>
<comment type="similarity">
    <text evidence="1">Belongs to the 'phage' integrase family.</text>
</comment>
<dbReference type="InterPro" id="IPR013762">
    <property type="entry name" value="Integrase-like_cat_sf"/>
</dbReference>
<dbReference type="PANTHER" id="PTHR30349:SF41">
    <property type="entry name" value="INTEGRASE_RECOMBINASE PROTEIN MJ0367-RELATED"/>
    <property type="match status" value="1"/>
</dbReference>
<protein>
    <recommendedName>
        <fullName evidence="11">Integrase</fullName>
    </recommendedName>
</protein>
<evidence type="ECO:0000256" key="3">
    <source>
        <dbReference type="ARBA" id="ARBA00023125"/>
    </source>
</evidence>
<evidence type="ECO:0000313" key="8">
    <source>
        <dbReference type="EMBL" id="QAA81952.1"/>
    </source>
</evidence>
<dbReference type="Pfam" id="PF00589">
    <property type="entry name" value="Phage_integrase"/>
    <property type="match status" value="1"/>
</dbReference>
<organism evidence="8 10">
    <name type="scientific">Aequorivita ciconiae</name>
    <dbReference type="NCBI Taxonomy" id="2494375"/>
    <lineage>
        <taxon>Bacteria</taxon>
        <taxon>Pseudomonadati</taxon>
        <taxon>Bacteroidota</taxon>
        <taxon>Flavobacteriia</taxon>
        <taxon>Flavobacteriales</taxon>
        <taxon>Flavobacteriaceae</taxon>
        <taxon>Aequorivita</taxon>
    </lineage>
</organism>
<dbReference type="InterPro" id="IPR002104">
    <property type="entry name" value="Integrase_catalytic"/>
</dbReference>
<dbReference type="GO" id="GO:0015074">
    <property type="term" value="P:DNA integration"/>
    <property type="evidence" value="ECO:0007669"/>
    <property type="project" value="UniProtKB-KW"/>
</dbReference>
<feature type="domain" description="Tyr recombinase" evidence="6">
    <location>
        <begin position="101"/>
        <end position="288"/>
    </location>
</feature>
<dbReference type="EMBL" id="CP034951">
    <property type="protein sequence ID" value="QAA81960.1"/>
    <property type="molecule type" value="Genomic_DNA"/>
</dbReference>
<evidence type="ECO:0000313" key="9">
    <source>
        <dbReference type="EMBL" id="QAA81960.1"/>
    </source>
</evidence>
<dbReference type="Gene3D" id="1.10.150.130">
    <property type="match status" value="1"/>
</dbReference>
<feature type="domain" description="Core-binding (CB)" evidence="7">
    <location>
        <begin position="1"/>
        <end position="79"/>
    </location>
</feature>
<keyword evidence="4" id="KW-0233">DNA recombination</keyword>
<dbReference type="EMBL" id="CP034951">
    <property type="protein sequence ID" value="QAA81952.1"/>
    <property type="molecule type" value="Genomic_DNA"/>
</dbReference>
<evidence type="ECO:0000256" key="2">
    <source>
        <dbReference type="ARBA" id="ARBA00022908"/>
    </source>
</evidence>
<dbReference type="SUPFAM" id="SSF56349">
    <property type="entry name" value="DNA breaking-rejoining enzymes"/>
    <property type="match status" value="1"/>
</dbReference>
<keyword evidence="3 5" id="KW-0238">DNA-binding</keyword>
<dbReference type="InterPro" id="IPR050090">
    <property type="entry name" value="Tyrosine_recombinase_XerCD"/>
</dbReference>
<evidence type="ECO:0000313" key="10">
    <source>
        <dbReference type="Proteomes" id="UP000285517"/>
    </source>
</evidence>
<dbReference type="CDD" id="cd00397">
    <property type="entry name" value="DNA_BRE_C"/>
    <property type="match status" value="1"/>
</dbReference>
<dbReference type="InterPro" id="IPR011010">
    <property type="entry name" value="DNA_brk_join_enz"/>
</dbReference>
<evidence type="ECO:0000256" key="4">
    <source>
        <dbReference type="ARBA" id="ARBA00023172"/>
    </source>
</evidence>
<dbReference type="PROSITE" id="PS51900">
    <property type="entry name" value="CB"/>
    <property type="match status" value="1"/>
</dbReference>
<dbReference type="RefSeq" id="WP_128250333.1">
    <property type="nucleotide sequence ID" value="NZ_CP034951.1"/>
</dbReference>
<dbReference type="InterPro" id="IPR004107">
    <property type="entry name" value="Integrase_SAM-like_N"/>
</dbReference>
<name>A0A410G3U8_9FLAO</name>
<keyword evidence="10" id="KW-1185">Reference proteome</keyword>
<evidence type="ECO:0000259" key="7">
    <source>
        <dbReference type="PROSITE" id="PS51900"/>
    </source>
</evidence>
<dbReference type="Gene3D" id="1.10.443.10">
    <property type="entry name" value="Intergrase catalytic core"/>
    <property type="match status" value="1"/>
</dbReference>
<dbReference type="GO" id="GO:0003677">
    <property type="term" value="F:DNA binding"/>
    <property type="evidence" value="ECO:0007669"/>
    <property type="project" value="UniProtKB-UniRule"/>
</dbReference>
<dbReference type="InterPro" id="IPR010998">
    <property type="entry name" value="Integrase_recombinase_N"/>
</dbReference>
<dbReference type="AlphaFoldDB" id="A0A410G3U8"/>
<evidence type="ECO:0008006" key="11">
    <source>
        <dbReference type="Google" id="ProtNLM"/>
    </source>
</evidence>
<evidence type="ECO:0000256" key="1">
    <source>
        <dbReference type="ARBA" id="ARBA00008857"/>
    </source>
</evidence>
<sequence length="294" mass="35320">MKPYSEFLEEQNYSKTTIKVYATEIQSFIKWCNRNSTTANEIDYKNCLKYIKYLTRKGTKKKTVNHRLRSVKIYFDYLMDEACRVDNPIENTTIKGVQRNINYNLLEAEELEDLYYSFETDKYQEEYHRYTLKRAKVIIGLMVYQGLNTSDLGNLKIEHLQLSKGKIYVPSRRRSNARELELKPWQIMEFMEYVNEVRPTIQNKLQNHSEQLFNTNARFNSIVYHIFKKLKKYNQKAENIKQIRASVITNWLGQYNLRKVQYLAGHRYISSTERYLQNDLENLHEMVNNFHPIV</sequence>
<dbReference type="OrthoDB" id="1407105at2"/>
<evidence type="ECO:0000259" key="6">
    <source>
        <dbReference type="PROSITE" id="PS51898"/>
    </source>
</evidence>
<proteinExistence type="inferred from homology"/>
<dbReference type="PANTHER" id="PTHR30349">
    <property type="entry name" value="PHAGE INTEGRASE-RELATED"/>
    <property type="match status" value="1"/>
</dbReference>
<keyword evidence="2" id="KW-0229">DNA integration</keyword>
<reference evidence="8 10" key="1">
    <citation type="submission" date="2019-01" db="EMBL/GenBank/DDBJ databases">
        <title>Complete genome sequencing of Aequorivita sp. H23M31.</title>
        <authorList>
            <person name="Bae J.-W."/>
        </authorList>
    </citation>
    <scope>NUCLEOTIDE SEQUENCE [LARGE SCALE GENOMIC DNA]</scope>
    <source>
        <strain evidence="8 10">H23M31</strain>
    </source>
</reference>
<dbReference type="KEGG" id="aev:EI546_09600"/>
<dbReference type="Pfam" id="PF02899">
    <property type="entry name" value="Phage_int_SAM_1"/>
    <property type="match status" value="1"/>
</dbReference>
<dbReference type="KEGG" id="aev:EI546_09555"/>
<dbReference type="PROSITE" id="PS51898">
    <property type="entry name" value="TYR_RECOMBINASE"/>
    <property type="match status" value="1"/>
</dbReference>
<dbReference type="Proteomes" id="UP000285517">
    <property type="component" value="Chromosome"/>
</dbReference>